<organism evidence="6 7">
    <name type="scientific">Agromyces terreus</name>
    <dbReference type="NCBI Taxonomy" id="424795"/>
    <lineage>
        <taxon>Bacteria</taxon>
        <taxon>Bacillati</taxon>
        <taxon>Actinomycetota</taxon>
        <taxon>Actinomycetes</taxon>
        <taxon>Micrococcales</taxon>
        <taxon>Microbacteriaceae</taxon>
        <taxon>Agromyces</taxon>
    </lineage>
</organism>
<sequence length="293" mass="30458">MTFNPNADISGGKTSKRGRNTGIAVGGGLGVVALVIVAQLLGVDLTGLLGGGESQESAPDTSIEQCLTGQDANERVDCRMRGAAASLEDYWAAAAPQELGIDYAAPQDFALFTQSVSTACGSATSATGPFYCPPDQIIYVDVTFFDELESQFGASGGSLAQMYVVAHEWGHHVQNLAGTLQAAQDGQTGPTSNSVRTELQADCFAGAWVGAAAETRDDDGVPFLQQPTVAEVADALSAAAAVGDDRIQEATQGQVSPHTFTHGTSEQRQRWFTVGYEQGPTACDTFGIDGAQL</sequence>
<evidence type="ECO:0000256" key="1">
    <source>
        <dbReference type="ARBA" id="ARBA00004167"/>
    </source>
</evidence>
<dbReference type="GO" id="GO:0016020">
    <property type="term" value="C:membrane"/>
    <property type="evidence" value="ECO:0007669"/>
    <property type="project" value="UniProtKB-SubCell"/>
</dbReference>
<proteinExistence type="predicted"/>
<evidence type="ECO:0008006" key="8">
    <source>
        <dbReference type="Google" id="ProtNLM"/>
    </source>
</evidence>
<evidence type="ECO:0000256" key="2">
    <source>
        <dbReference type="ARBA" id="ARBA00022692"/>
    </source>
</evidence>
<dbReference type="PANTHER" id="PTHR30168:SF0">
    <property type="entry name" value="INNER MEMBRANE PROTEIN"/>
    <property type="match status" value="1"/>
</dbReference>
<evidence type="ECO:0000256" key="3">
    <source>
        <dbReference type="ARBA" id="ARBA00022989"/>
    </source>
</evidence>
<dbReference type="Proteomes" id="UP001139722">
    <property type="component" value="Unassembled WGS sequence"/>
</dbReference>
<dbReference type="Pfam" id="PF04228">
    <property type="entry name" value="Zn_peptidase"/>
    <property type="match status" value="1"/>
</dbReference>
<comment type="caution">
    <text evidence="6">The sequence shown here is derived from an EMBL/GenBank/DDBJ whole genome shotgun (WGS) entry which is preliminary data.</text>
</comment>
<keyword evidence="7" id="KW-1185">Reference proteome</keyword>
<dbReference type="PANTHER" id="PTHR30168">
    <property type="entry name" value="PUTATIVE MEMBRANE PROTEIN YPFJ"/>
    <property type="match status" value="1"/>
</dbReference>
<protein>
    <recommendedName>
        <fullName evidence="8">Neutral zinc metallopeptidase</fullName>
    </recommendedName>
</protein>
<keyword evidence="3 5" id="KW-1133">Transmembrane helix</keyword>
<gene>
    <name evidence="6" type="ORF">BJ978_001675</name>
</gene>
<dbReference type="InterPro" id="IPR007343">
    <property type="entry name" value="Uncharacterised_pept_Zn_put"/>
</dbReference>
<dbReference type="OrthoDB" id="9774900at2"/>
<evidence type="ECO:0000256" key="5">
    <source>
        <dbReference type="SAM" id="Phobius"/>
    </source>
</evidence>
<keyword evidence="4 5" id="KW-0472">Membrane</keyword>
<dbReference type="RefSeq" id="WP_156999900.1">
    <property type="nucleotide sequence ID" value="NZ_BAAANU010000041.1"/>
</dbReference>
<name>A0A9X2H6M1_9MICO</name>
<feature type="transmembrane region" description="Helical" evidence="5">
    <location>
        <begin position="21"/>
        <end position="41"/>
    </location>
</feature>
<comment type="subcellular location">
    <subcellularLocation>
        <location evidence="1">Membrane</location>
        <topology evidence="1">Single-pass membrane protein</topology>
    </subcellularLocation>
</comment>
<evidence type="ECO:0000313" key="6">
    <source>
        <dbReference type="EMBL" id="MCP2370999.1"/>
    </source>
</evidence>
<evidence type="ECO:0000256" key="4">
    <source>
        <dbReference type="ARBA" id="ARBA00023136"/>
    </source>
</evidence>
<reference evidence="6" key="1">
    <citation type="submission" date="2022-06" db="EMBL/GenBank/DDBJ databases">
        <title>Sequencing the genomes of 1000 actinobacteria strains.</title>
        <authorList>
            <person name="Klenk H.-P."/>
        </authorList>
    </citation>
    <scope>NUCLEOTIDE SEQUENCE</scope>
    <source>
        <strain evidence="6">DSM 22016</strain>
    </source>
</reference>
<dbReference type="EMBL" id="JAMZDY010000001">
    <property type="protein sequence ID" value="MCP2370999.1"/>
    <property type="molecule type" value="Genomic_DNA"/>
</dbReference>
<evidence type="ECO:0000313" key="7">
    <source>
        <dbReference type="Proteomes" id="UP001139722"/>
    </source>
</evidence>
<dbReference type="AlphaFoldDB" id="A0A9X2H6M1"/>
<keyword evidence="2 5" id="KW-0812">Transmembrane</keyword>
<accession>A0A9X2H6M1</accession>